<keyword evidence="2" id="KW-1185">Reference proteome</keyword>
<evidence type="ECO:0000313" key="2">
    <source>
        <dbReference type="Proteomes" id="UP000821845"/>
    </source>
</evidence>
<proteinExistence type="predicted"/>
<evidence type="ECO:0000313" key="1">
    <source>
        <dbReference type="EMBL" id="KAH6924365.1"/>
    </source>
</evidence>
<name>A0ACB7RQ89_HYAAI</name>
<dbReference type="Proteomes" id="UP000821845">
    <property type="component" value="Chromosome 8"/>
</dbReference>
<protein>
    <submittedName>
        <fullName evidence="1">Uncharacterized protein</fullName>
    </submittedName>
</protein>
<accession>A0ACB7RQ89</accession>
<sequence length="318" mass="34102">MAGATYTLTGFGEFLERRRVAFVEPLPAVRVCAICGLVPPSTQLLPCCHVVCADPCGTVVADAGACPLDGQLASRIVTFKLERRELDELLVHCLNGADNCDFTGKLGELGKHFSTCARGRVDCLRCGTRVRRDTVAAHCRTSCRSATSTSGKASAPSGDEVEELGSGNKVLERLRLRLSKQMRINDAIVDSVDSLEERTVRLETQLLSAAKGSEAELKGTPPANAAPGPYRCASGPGAGIKLLKFVCNMNQYLCTRSSPVCSLQGYGFRLSIEKSNSPAVSEVLHDTLRGDLGRQLALAFREACHTDNTESNGRKKGR</sequence>
<dbReference type="EMBL" id="CM023488">
    <property type="protein sequence ID" value="KAH6924365.1"/>
    <property type="molecule type" value="Genomic_DNA"/>
</dbReference>
<organism evidence="1 2">
    <name type="scientific">Hyalomma asiaticum</name>
    <name type="common">Tick</name>
    <dbReference type="NCBI Taxonomy" id="266040"/>
    <lineage>
        <taxon>Eukaryota</taxon>
        <taxon>Metazoa</taxon>
        <taxon>Ecdysozoa</taxon>
        <taxon>Arthropoda</taxon>
        <taxon>Chelicerata</taxon>
        <taxon>Arachnida</taxon>
        <taxon>Acari</taxon>
        <taxon>Parasitiformes</taxon>
        <taxon>Ixodida</taxon>
        <taxon>Ixodoidea</taxon>
        <taxon>Ixodidae</taxon>
        <taxon>Hyalomminae</taxon>
        <taxon>Hyalomma</taxon>
    </lineage>
</organism>
<reference evidence="1" key="1">
    <citation type="submission" date="2020-05" db="EMBL/GenBank/DDBJ databases">
        <title>Large-scale comparative analyses of tick genomes elucidate their genetic diversity and vector capacities.</title>
        <authorList>
            <person name="Jia N."/>
            <person name="Wang J."/>
            <person name="Shi W."/>
            <person name="Du L."/>
            <person name="Sun Y."/>
            <person name="Zhan W."/>
            <person name="Jiang J."/>
            <person name="Wang Q."/>
            <person name="Zhang B."/>
            <person name="Ji P."/>
            <person name="Sakyi L.B."/>
            <person name="Cui X."/>
            <person name="Yuan T."/>
            <person name="Jiang B."/>
            <person name="Yang W."/>
            <person name="Lam T.T.-Y."/>
            <person name="Chang Q."/>
            <person name="Ding S."/>
            <person name="Wang X."/>
            <person name="Zhu J."/>
            <person name="Ruan X."/>
            <person name="Zhao L."/>
            <person name="Wei J."/>
            <person name="Que T."/>
            <person name="Du C."/>
            <person name="Cheng J."/>
            <person name="Dai P."/>
            <person name="Han X."/>
            <person name="Huang E."/>
            <person name="Gao Y."/>
            <person name="Liu J."/>
            <person name="Shao H."/>
            <person name="Ye R."/>
            <person name="Li L."/>
            <person name="Wei W."/>
            <person name="Wang X."/>
            <person name="Wang C."/>
            <person name="Yang T."/>
            <person name="Huo Q."/>
            <person name="Li W."/>
            <person name="Guo W."/>
            <person name="Chen H."/>
            <person name="Zhou L."/>
            <person name="Ni X."/>
            <person name="Tian J."/>
            <person name="Zhou Y."/>
            <person name="Sheng Y."/>
            <person name="Liu T."/>
            <person name="Pan Y."/>
            <person name="Xia L."/>
            <person name="Li J."/>
            <person name="Zhao F."/>
            <person name="Cao W."/>
        </authorList>
    </citation>
    <scope>NUCLEOTIDE SEQUENCE</scope>
    <source>
        <strain evidence="1">Hyas-2018</strain>
    </source>
</reference>
<gene>
    <name evidence="1" type="ORF">HPB50_016318</name>
</gene>
<comment type="caution">
    <text evidence="1">The sequence shown here is derived from an EMBL/GenBank/DDBJ whole genome shotgun (WGS) entry which is preliminary data.</text>
</comment>